<organism evidence="1 2">
    <name type="scientific">Plakobranchus ocellatus</name>
    <dbReference type="NCBI Taxonomy" id="259542"/>
    <lineage>
        <taxon>Eukaryota</taxon>
        <taxon>Metazoa</taxon>
        <taxon>Spiralia</taxon>
        <taxon>Lophotrochozoa</taxon>
        <taxon>Mollusca</taxon>
        <taxon>Gastropoda</taxon>
        <taxon>Heterobranchia</taxon>
        <taxon>Euthyneura</taxon>
        <taxon>Panpulmonata</taxon>
        <taxon>Sacoglossa</taxon>
        <taxon>Placobranchoidea</taxon>
        <taxon>Plakobranchidae</taxon>
        <taxon>Plakobranchus</taxon>
    </lineage>
</organism>
<reference evidence="1 2" key="1">
    <citation type="journal article" date="2021" name="Elife">
        <title>Chloroplast acquisition without the gene transfer in kleptoplastic sea slugs, Plakobranchus ocellatus.</title>
        <authorList>
            <person name="Maeda T."/>
            <person name="Takahashi S."/>
            <person name="Yoshida T."/>
            <person name="Shimamura S."/>
            <person name="Takaki Y."/>
            <person name="Nagai Y."/>
            <person name="Toyoda A."/>
            <person name="Suzuki Y."/>
            <person name="Arimoto A."/>
            <person name="Ishii H."/>
            <person name="Satoh N."/>
            <person name="Nishiyama T."/>
            <person name="Hasebe M."/>
            <person name="Maruyama T."/>
            <person name="Minagawa J."/>
            <person name="Obokata J."/>
            <person name="Shigenobu S."/>
        </authorList>
    </citation>
    <scope>NUCLEOTIDE SEQUENCE [LARGE SCALE GENOMIC DNA]</scope>
</reference>
<comment type="caution">
    <text evidence="1">The sequence shown here is derived from an EMBL/GenBank/DDBJ whole genome shotgun (WGS) entry which is preliminary data.</text>
</comment>
<accession>A0AAV4BCH2</accession>
<dbReference type="AlphaFoldDB" id="A0AAV4BCH2"/>
<name>A0AAV4BCH2_9GAST</name>
<dbReference type="Proteomes" id="UP000735302">
    <property type="component" value="Unassembled WGS sequence"/>
</dbReference>
<evidence type="ECO:0000313" key="1">
    <source>
        <dbReference type="EMBL" id="GFO16863.1"/>
    </source>
</evidence>
<protein>
    <recommendedName>
        <fullName evidence="3">Secreted protein</fullName>
    </recommendedName>
</protein>
<gene>
    <name evidence="1" type="ORF">PoB_004336800</name>
</gene>
<evidence type="ECO:0000313" key="2">
    <source>
        <dbReference type="Proteomes" id="UP000735302"/>
    </source>
</evidence>
<keyword evidence="2" id="KW-1185">Reference proteome</keyword>
<evidence type="ECO:0008006" key="3">
    <source>
        <dbReference type="Google" id="ProtNLM"/>
    </source>
</evidence>
<proteinExistence type="predicted"/>
<dbReference type="EMBL" id="BLXT01004727">
    <property type="protein sequence ID" value="GFO16863.1"/>
    <property type="molecule type" value="Genomic_DNA"/>
</dbReference>
<sequence length="82" mass="8878">MSTCLPVPAFSQASAFPVVDGNVLDSKCSRPGSSPARVGLFVREGKTNASGFRCALLRMRDLPFGTLQHIRLLFVPQVIFVV</sequence>